<feature type="signal peptide" evidence="11">
    <location>
        <begin position="1"/>
        <end position="29"/>
    </location>
</feature>
<reference evidence="12 13" key="1">
    <citation type="submission" date="2020-02" db="EMBL/GenBank/DDBJ databases">
        <title>Draft genome sequence of Haematococcus lacustris strain NIES-144.</title>
        <authorList>
            <person name="Morimoto D."/>
            <person name="Nakagawa S."/>
            <person name="Yoshida T."/>
            <person name="Sawayama S."/>
        </authorList>
    </citation>
    <scope>NUCLEOTIDE SEQUENCE [LARGE SCALE GENOMIC DNA]</scope>
    <source>
        <strain evidence="12 13">NIES-144</strain>
    </source>
</reference>
<dbReference type="InterPro" id="IPR039653">
    <property type="entry name" value="Prenyltransferase"/>
</dbReference>
<dbReference type="Gene3D" id="1.10.357.140">
    <property type="entry name" value="UbiA prenyltransferase"/>
    <property type="match status" value="1"/>
</dbReference>
<comment type="caution">
    <text evidence="12">The sequence shown here is derived from an EMBL/GenBank/DDBJ whole genome shotgun (WGS) entry which is preliminary data.</text>
</comment>
<keyword evidence="13" id="KW-1185">Reference proteome</keyword>
<dbReference type="GO" id="GO:0102930">
    <property type="term" value="F:4-hydroxybenzoate geranyltransferase activity"/>
    <property type="evidence" value="ECO:0007669"/>
    <property type="project" value="UniProtKB-EC"/>
</dbReference>
<evidence type="ECO:0000313" key="13">
    <source>
        <dbReference type="Proteomes" id="UP000485058"/>
    </source>
</evidence>
<evidence type="ECO:0000313" key="12">
    <source>
        <dbReference type="EMBL" id="GFH15520.1"/>
    </source>
</evidence>
<comment type="similarity">
    <text evidence="3">Belongs to the UbiA prenyltransferase family.</text>
</comment>
<dbReference type="InterPro" id="IPR030470">
    <property type="entry name" value="UbiA_prenylTrfase_CS"/>
</dbReference>
<dbReference type="FunFam" id="1.10.357.140:FF:000003">
    <property type="entry name" value="4-hydroxybenzoate polyprenyltransferase, mitochondrial"/>
    <property type="match status" value="1"/>
</dbReference>
<dbReference type="Pfam" id="PF01040">
    <property type="entry name" value="UbiA"/>
    <property type="match status" value="1"/>
</dbReference>
<evidence type="ECO:0000256" key="8">
    <source>
        <dbReference type="ARBA" id="ARBA00050283"/>
    </source>
</evidence>
<keyword evidence="4" id="KW-0808">Transferase</keyword>
<name>A0A699Z1E9_HAELA</name>
<comment type="catalytic activity">
    <reaction evidence="8">
        <text>4-hydroxybenzoate + (2E)-geranyl diphosphate = 3-geranyl-4-hydroxybenzoate + diphosphate</text>
        <dbReference type="Rhea" id="RHEA:27854"/>
        <dbReference type="ChEBI" id="CHEBI:17879"/>
        <dbReference type="ChEBI" id="CHEBI:33019"/>
        <dbReference type="ChEBI" id="CHEBI:58057"/>
        <dbReference type="ChEBI" id="CHEBI:60878"/>
        <dbReference type="EC" id="2.5.1.93"/>
    </reaction>
</comment>
<evidence type="ECO:0000256" key="2">
    <source>
        <dbReference type="ARBA" id="ARBA00004141"/>
    </source>
</evidence>
<evidence type="ECO:0000256" key="6">
    <source>
        <dbReference type="ARBA" id="ARBA00022989"/>
    </source>
</evidence>
<gene>
    <name evidence="12" type="ORF">HaLaN_11760</name>
</gene>
<dbReference type="InterPro" id="IPR006370">
    <property type="entry name" value="HB_polyprenyltransferase-like"/>
</dbReference>
<organism evidence="12 13">
    <name type="scientific">Haematococcus lacustris</name>
    <name type="common">Green alga</name>
    <name type="synonym">Haematococcus pluvialis</name>
    <dbReference type="NCBI Taxonomy" id="44745"/>
    <lineage>
        <taxon>Eukaryota</taxon>
        <taxon>Viridiplantae</taxon>
        <taxon>Chlorophyta</taxon>
        <taxon>core chlorophytes</taxon>
        <taxon>Chlorophyceae</taxon>
        <taxon>CS clade</taxon>
        <taxon>Chlamydomonadales</taxon>
        <taxon>Haematococcaceae</taxon>
        <taxon>Haematococcus</taxon>
    </lineage>
</organism>
<protein>
    <recommendedName>
        <fullName evidence="9">4-hydroxybenzoate geranyltransferase</fullName>
        <ecNumber evidence="9">2.5.1.93</ecNumber>
    </recommendedName>
</protein>
<keyword evidence="5 10" id="KW-0812">Transmembrane</keyword>
<evidence type="ECO:0000256" key="10">
    <source>
        <dbReference type="SAM" id="Phobius"/>
    </source>
</evidence>
<keyword evidence="6 10" id="KW-1133">Transmembrane helix</keyword>
<accession>A0A699Z1E9</accession>
<dbReference type="EMBL" id="BLLF01000862">
    <property type="protein sequence ID" value="GFH15520.1"/>
    <property type="molecule type" value="Genomic_DNA"/>
</dbReference>
<evidence type="ECO:0000256" key="5">
    <source>
        <dbReference type="ARBA" id="ARBA00022692"/>
    </source>
</evidence>
<dbReference type="EC" id="2.5.1.93" evidence="9"/>
<dbReference type="NCBIfam" id="TIGR01474">
    <property type="entry name" value="ubiA_proteo"/>
    <property type="match status" value="1"/>
</dbReference>
<dbReference type="Gene3D" id="1.20.120.1780">
    <property type="entry name" value="UbiA prenyltransferase"/>
    <property type="match status" value="1"/>
</dbReference>
<feature type="transmembrane region" description="Helical" evidence="10">
    <location>
        <begin position="103"/>
        <end position="126"/>
    </location>
</feature>
<dbReference type="GO" id="GO:0006744">
    <property type="term" value="P:ubiquinone biosynthetic process"/>
    <property type="evidence" value="ECO:0007669"/>
    <property type="project" value="TreeGrafter"/>
</dbReference>
<evidence type="ECO:0000256" key="9">
    <source>
        <dbReference type="ARBA" id="ARBA00066513"/>
    </source>
</evidence>
<dbReference type="PANTHER" id="PTHR11048">
    <property type="entry name" value="PRENYLTRANSFERASES"/>
    <property type="match status" value="1"/>
</dbReference>
<sequence length="259" mass="27119">MAAAPGHWPDPWLLALFAAGAVLLRGAGCTVNDLWDRDLDAAVARTRSRPLASGALQPPQALAFLALQLSLGLLILLQLNTFSQVLGASSLLLVVTYPLMKRVTFWPQAFLGLTINWGALLGWAAVHGSCEWGVVAPLYAAGVCWSLVYDTIYAHQDKHDDAQVGIRSTALALGDKGTRPALTAFTALQVACLGAAGQAAMMGPAYYAGVGAMGLHLLHQVWTVDLNNGSDCSAKFVSNRVTGALLAAGCVAGRLMPLA</sequence>
<dbReference type="InterPro" id="IPR044878">
    <property type="entry name" value="UbiA_sf"/>
</dbReference>
<dbReference type="HAMAP" id="MF_01635">
    <property type="entry name" value="UbiA"/>
    <property type="match status" value="1"/>
</dbReference>
<evidence type="ECO:0000256" key="11">
    <source>
        <dbReference type="SAM" id="SignalP"/>
    </source>
</evidence>
<dbReference type="PROSITE" id="PS00943">
    <property type="entry name" value="UBIA"/>
    <property type="match status" value="1"/>
</dbReference>
<feature type="transmembrane region" description="Helical" evidence="10">
    <location>
        <begin position="132"/>
        <end position="149"/>
    </location>
</feature>
<evidence type="ECO:0000256" key="7">
    <source>
        <dbReference type="ARBA" id="ARBA00023136"/>
    </source>
</evidence>
<feature type="chain" id="PRO_5025650305" description="4-hydroxybenzoate geranyltransferase" evidence="11">
    <location>
        <begin position="30"/>
        <end position="259"/>
    </location>
</feature>
<comment type="cofactor">
    <cofactor evidence="1">
        <name>Mg(2+)</name>
        <dbReference type="ChEBI" id="CHEBI:18420"/>
    </cofactor>
</comment>
<dbReference type="GO" id="GO:0005743">
    <property type="term" value="C:mitochondrial inner membrane"/>
    <property type="evidence" value="ECO:0007669"/>
    <property type="project" value="TreeGrafter"/>
</dbReference>
<keyword evidence="7 10" id="KW-0472">Membrane</keyword>
<keyword evidence="11" id="KW-0732">Signal</keyword>
<evidence type="ECO:0000256" key="4">
    <source>
        <dbReference type="ARBA" id="ARBA00022679"/>
    </source>
</evidence>
<dbReference type="CDD" id="cd13959">
    <property type="entry name" value="PT_UbiA_COQ2"/>
    <property type="match status" value="1"/>
</dbReference>
<feature type="transmembrane region" description="Helical" evidence="10">
    <location>
        <begin position="61"/>
        <end position="82"/>
    </location>
</feature>
<evidence type="ECO:0000256" key="1">
    <source>
        <dbReference type="ARBA" id="ARBA00001946"/>
    </source>
</evidence>
<dbReference type="FunFam" id="1.20.120.1780:FF:000001">
    <property type="entry name" value="4-hydroxybenzoate octaprenyltransferase"/>
    <property type="match status" value="1"/>
</dbReference>
<dbReference type="Proteomes" id="UP000485058">
    <property type="component" value="Unassembled WGS sequence"/>
</dbReference>
<proteinExistence type="inferred from homology"/>
<dbReference type="InterPro" id="IPR000537">
    <property type="entry name" value="UbiA_prenyltransferase"/>
</dbReference>
<feature type="non-terminal residue" evidence="12">
    <location>
        <position position="1"/>
    </location>
</feature>
<dbReference type="AlphaFoldDB" id="A0A699Z1E9"/>
<dbReference type="PANTHER" id="PTHR11048:SF28">
    <property type="entry name" value="4-HYDROXYBENZOATE POLYPRENYLTRANSFERASE, MITOCHONDRIAL"/>
    <property type="match status" value="1"/>
</dbReference>
<evidence type="ECO:0000256" key="3">
    <source>
        <dbReference type="ARBA" id="ARBA00005985"/>
    </source>
</evidence>
<dbReference type="GO" id="GO:0004659">
    <property type="term" value="F:prenyltransferase activity"/>
    <property type="evidence" value="ECO:0007669"/>
    <property type="project" value="InterPro"/>
</dbReference>
<comment type="subcellular location">
    <subcellularLocation>
        <location evidence="2">Membrane</location>
        <topology evidence="2">Multi-pass membrane protein</topology>
    </subcellularLocation>
</comment>